<dbReference type="RefSeq" id="WP_186990593.1">
    <property type="nucleotide sequence ID" value="NZ_CP052909.1"/>
</dbReference>
<evidence type="ECO:0000313" key="3">
    <source>
        <dbReference type="Proteomes" id="UP000515514"/>
    </source>
</evidence>
<keyword evidence="3" id="KW-1185">Reference proteome</keyword>
<protein>
    <submittedName>
        <fullName evidence="2">Rhodanese</fullName>
    </submittedName>
</protein>
<proteinExistence type="predicted"/>
<dbReference type="PANTHER" id="PTHR43031">
    <property type="entry name" value="FAD-DEPENDENT OXIDOREDUCTASE"/>
    <property type="match status" value="1"/>
</dbReference>
<dbReference type="AlphaFoldDB" id="A0A7G8PS01"/>
<dbReference type="NCBIfam" id="NF045521">
    <property type="entry name" value="rhoda_near_glyco"/>
    <property type="match status" value="1"/>
</dbReference>
<dbReference type="EMBL" id="CP052909">
    <property type="protein sequence ID" value="QNJ97117.1"/>
    <property type="molecule type" value="Genomic_DNA"/>
</dbReference>
<organism evidence="2 3">
    <name type="scientific">Constantimarinum furrinae</name>
    <dbReference type="NCBI Taxonomy" id="2562285"/>
    <lineage>
        <taxon>Bacteria</taxon>
        <taxon>Pseudomonadati</taxon>
        <taxon>Bacteroidota</taxon>
        <taxon>Flavobacteriia</taxon>
        <taxon>Flavobacteriales</taxon>
        <taxon>Flavobacteriaceae</taxon>
        <taxon>Altibacter/Constantimarinum group</taxon>
        <taxon>Constantimarinum</taxon>
    </lineage>
</organism>
<feature type="domain" description="Rhodanese" evidence="1">
    <location>
        <begin position="47"/>
        <end position="138"/>
    </location>
</feature>
<dbReference type="Pfam" id="PF00581">
    <property type="entry name" value="Rhodanese"/>
    <property type="match status" value="1"/>
</dbReference>
<dbReference type="Gene3D" id="3.40.250.10">
    <property type="entry name" value="Rhodanese-like domain"/>
    <property type="match status" value="1"/>
</dbReference>
<dbReference type="CDD" id="cd00158">
    <property type="entry name" value="RHOD"/>
    <property type="match status" value="1"/>
</dbReference>
<reference evidence="2 3" key="1">
    <citation type="submission" date="2020-04" db="EMBL/GenBank/DDBJ databases">
        <title>Genome sequence of Altibacter aquimarinus strain ALE3EI.</title>
        <authorList>
            <person name="Oh H.-M."/>
            <person name="Jang D."/>
        </authorList>
    </citation>
    <scope>NUCLEOTIDE SEQUENCE [LARGE SCALE GENOMIC DNA]</scope>
    <source>
        <strain evidence="2 3">ALE3EI</strain>
    </source>
</reference>
<gene>
    <name evidence="2" type="ORF">ALE3EI_0537</name>
</gene>
<dbReference type="InterPro" id="IPR050229">
    <property type="entry name" value="GlpE_sulfurtransferase"/>
</dbReference>
<evidence type="ECO:0000313" key="2">
    <source>
        <dbReference type="EMBL" id="QNJ97117.1"/>
    </source>
</evidence>
<dbReference type="InterPro" id="IPR036873">
    <property type="entry name" value="Rhodanese-like_dom_sf"/>
</dbReference>
<evidence type="ECO:0000259" key="1">
    <source>
        <dbReference type="PROSITE" id="PS50206"/>
    </source>
</evidence>
<name>A0A7G8PS01_9FLAO</name>
<dbReference type="SUPFAM" id="SSF52821">
    <property type="entry name" value="Rhodanese/Cell cycle control phosphatase"/>
    <property type="match status" value="1"/>
</dbReference>
<dbReference type="SMART" id="SM00450">
    <property type="entry name" value="RHOD"/>
    <property type="match status" value="1"/>
</dbReference>
<dbReference type="KEGG" id="alti:ALE3EI_0537"/>
<dbReference type="Proteomes" id="UP000515514">
    <property type="component" value="Chromosome"/>
</dbReference>
<dbReference type="PROSITE" id="PS50206">
    <property type="entry name" value="RHODANESE_3"/>
    <property type="match status" value="1"/>
</dbReference>
<dbReference type="PANTHER" id="PTHR43031:SF1">
    <property type="entry name" value="PYRIDINE NUCLEOTIDE-DISULPHIDE OXIDOREDUCTASE"/>
    <property type="match status" value="1"/>
</dbReference>
<sequence length="165" mass="18948">MKAAFTLICFFFTVLCLGQTELDDMLQRYNTRSIPYISVEELRMLQTNESIIVLDAREKNEFEVSKIPSALYIGYSEFSSEGLSEKKIDKSTPIIVYCSLGIRSEVIGEKLKKEGYLNVKNLYGGIFEWKNNGYPVFDSQNVETENVHVCSKIWGKWLQNGTKVF</sequence>
<accession>A0A7G8PS01</accession>
<dbReference type="InterPro" id="IPR001763">
    <property type="entry name" value="Rhodanese-like_dom"/>
</dbReference>